<keyword evidence="3" id="KW-1185">Reference proteome</keyword>
<organism evidence="2 3">
    <name type="scientific">Lithospermum erythrorhizon</name>
    <name type="common">Purple gromwell</name>
    <name type="synonym">Lithospermum officinale var. erythrorhizon</name>
    <dbReference type="NCBI Taxonomy" id="34254"/>
    <lineage>
        <taxon>Eukaryota</taxon>
        <taxon>Viridiplantae</taxon>
        <taxon>Streptophyta</taxon>
        <taxon>Embryophyta</taxon>
        <taxon>Tracheophyta</taxon>
        <taxon>Spermatophyta</taxon>
        <taxon>Magnoliopsida</taxon>
        <taxon>eudicotyledons</taxon>
        <taxon>Gunneridae</taxon>
        <taxon>Pentapetalae</taxon>
        <taxon>asterids</taxon>
        <taxon>lamiids</taxon>
        <taxon>Boraginales</taxon>
        <taxon>Boraginaceae</taxon>
        <taxon>Boraginoideae</taxon>
        <taxon>Lithospermeae</taxon>
        <taxon>Lithospermum</taxon>
    </lineage>
</organism>
<dbReference type="AlphaFoldDB" id="A0AAV3P2D8"/>
<dbReference type="EMBL" id="BAABME010000836">
    <property type="protein sequence ID" value="GAA0145822.1"/>
    <property type="molecule type" value="Genomic_DNA"/>
</dbReference>
<reference evidence="2 3" key="1">
    <citation type="submission" date="2024-01" db="EMBL/GenBank/DDBJ databases">
        <title>The complete chloroplast genome sequence of Lithospermum erythrorhizon: insights into the phylogenetic relationship among Boraginaceae species and the maternal lineages of purple gromwells.</title>
        <authorList>
            <person name="Okada T."/>
            <person name="Watanabe K."/>
        </authorList>
    </citation>
    <scope>NUCLEOTIDE SEQUENCE [LARGE SCALE GENOMIC DNA]</scope>
</reference>
<comment type="caution">
    <text evidence="2">The sequence shown here is derived from an EMBL/GenBank/DDBJ whole genome shotgun (WGS) entry which is preliminary data.</text>
</comment>
<gene>
    <name evidence="2" type="ORF">LIER_05921</name>
</gene>
<dbReference type="Proteomes" id="UP001454036">
    <property type="component" value="Unassembled WGS sequence"/>
</dbReference>
<sequence length="102" mass="11191">MERTKRTAAMRPSPPIKRAKSAGGEVLLPSSPFAPPSSRRPVVGLLAPRPSPDKVVHYALLPVLDQEVVQRVTRLIPGPQASHKTSRLWLHVLPAFKFLSLS</sequence>
<accession>A0AAV3P2D8</accession>
<name>A0AAV3P2D8_LITER</name>
<evidence type="ECO:0000313" key="3">
    <source>
        <dbReference type="Proteomes" id="UP001454036"/>
    </source>
</evidence>
<protein>
    <submittedName>
        <fullName evidence="2">Uncharacterized protein</fullName>
    </submittedName>
</protein>
<evidence type="ECO:0000313" key="2">
    <source>
        <dbReference type="EMBL" id="GAA0145822.1"/>
    </source>
</evidence>
<feature type="region of interest" description="Disordered" evidence="1">
    <location>
        <begin position="1"/>
        <end position="39"/>
    </location>
</feature>
<proteinExistence type="predicted"/>
<evidence type="ECO:0000256" key="1">
    <source>
        <dbReference type="SAM" id="MobiDB-lite"/>
    </source>
</evidence>